<protein>
    <recommendedName>
        <fullName evidence="5">Nucleotidyltransferase family protein</fullName>
    </recommendedName>
</protein>
<dbReference type="Proteomes" id="UP000255295">
    <property type="component" value="Unassembled WGS sequence"/>
</dbReference>
<dbReference type="AlphaFoldDB" id="A0A2S0K5R4"/>
<organism evidence="1 3">
    <name type="scientific">Lysinibacillus sphaericus</name>
    <name type="common">Bacillus sphaericus</name>
    <dbReference type="NCBI Taxonomy" id="1421"/>
    <lineage>
        <taxon>Bacteria</taxon>
        <taxon>Bacillati</taxon>
        <taxon>Bacillota</taxon>
        <taxon>Bacilli</taxon>
        <taxon>Bacillales</taxon>
        <taxon>Bacillaceae</taxon>
        <taxon>Lysinibacillus</taxon>
    </lineage>
</organism>
<gene>
    <name evidence="1" type="ORF">LS41612_21305</name>
    <name evidence="2" type="ORF">NCTC10338_00398</name>
</gene>
<reference evidence="2 4" key="2">
    <citation type="submission" date="2018-06" db="EMBL/GenBank/DDBJ databases">
        <authorList>
            <consortium name="Pathogen Informatics"/>
            <person name="Doyle S."/>
        </authorList>
    </citation>
    <scope>NUCLEOTIDE SEQUENCE [LARGE SCALE GENOMIC DNA]</scope>
    <source>
        <strain evidence="2 4">NCTC10338</strain>
    </source>
</reference>
<evidence type="ECO:0008006" key="5">
    <source>
        <dbReference type="Google" id="ProtNLM"/>
    </source>
</evidence>
<dbReference type="Pfam" id="PF14907">
    <property type="entry name" value="NTP_transf_5"/>
    <property type="match status" value="1"/>
</dbReference>
<dbReference type="InterPro" id="IPR039498">
    <property type="entry name" value="NTP_transf_5"/>
</dbReference>
<proteinExistence type="predicted"/>
<dbReference type="EMBL" id="UFSZ01000001">
    <property type="protein sequence ID" value="SUV15334.1"/>
    <property type="molecule type" value="Genomic_DNA"/>
</dbReference>
<name>A0A2S0K5R4_LYSSH</name>
<evidence type="ECO:0000313" key="2">
    <source>
        <dbReference type="EMBL" id="SUV15334.1"/>
    </source>
</evidence>
<evidence type="ECO:0000313" key="3">
    <source>
        <dbReference type="Proteomes" id="UP000238825"/>
    </source>
</evidence>
<evidence type="ECO:0000313" key="1">
    <source>
        <dbReference type="EMBL" id="AVK98676.1"/>
    </source>
</evidence>
<sequence>MVYTDWENNLILLLSKESLSYVEVDTLKQLLKMPLDWVRVIGLLKMHHIFPNVSVIIRKYIVDETNFEYGYVKLKTMANLEYKLHKEIANEQLQHQLQLIEILNRAEIPYALLDGLPNCQTIYKDSLHSPYYDSKVLVNYKDKGKVVQCLQSIGYMPYNANVNLDTGDRILENLKPLDLVKSTEMKFLSIFKIRLQFFPYSFGERNLQEDVTEELLKNVQILTIDGVQFKVLLWEDTLLSLCVDVYKDKKYNKDVSLFKYTDIYRLIKSKDINWDVFIKKVKTHNVEYLAFEVLYEVEELYYPLIPLLTLKELSADKFIKEDVVVNQNHNEWHEDLLSKLLN</sequence>
<accession>A0A2S0K5R4</accession>
<evidence type="ECO:0000313" key="4">
    <source>
        <dbReference type="Proteomes" id="UP000255295"/>
    </source>
</evidence>
<reference evidence="1 3" key="1">
    <citation type="submission" date="2017-03" db="EMBL/GenBank/DDBJ databases">
        <title>The whole genome sequencing and assembly of Lysinibacillus sphaericus DSM 28T strain.</title>
        <authorList>
            <person name="Lee Y.-J."/>
            <person name="Yi H."/>
            <person name="Bahn Y.-S."/>
            <person name="Kim J.F."/>
            <person name="Lee D.-W."/>
        </authorList>
    </citation>
    <scope>NUCLEOTIDE SEQUENCE [LARGE SCALE GENOMIC DNA]</scope>
    <source>
        <strain evidence="1 3">DSM 28</strain>
    </source>
</reference>
<dbReference type="Proteomes" id="UP000238825">
    <property type="component" value="Chromosome"/>
</dbReference>
<dbReference type="RefSeq" id="WP_024360907.1">
    <property type="nucleotide sequence ID" value="NZ_BJNS01000069.1"/>
</dbReference>
<dbReference type="EMBL" id="CP019980">
    <property type="protein sequence ID" value="AVK98676.1"/>
    <property type="molecule type" value="Genomic_DNA"/>
</dbReference>
<dbReference type="GeneID" id="48278745"/>